<name>D7M733_ARALL</name>
<gene>
    <name evidence="1" type="ORF">ARALYDRAFT_908021</name>
</gene>
<sequence length="54" mass="6353">MCSTKISRKQKTQQKFLDRRTSYKGLVTPVEFGLKEEKQHQKITGCLIHKLITF</sequence>
<dbReference type="AlphaFoldDB" id="D7M733"/>
<keyword evidence="2" id="KW-1185">Reference proteome</keyword>
<protein>
    <submittedName>
        <fullName evidence="1">Expressed protein</fullName>
    </submittedName>
</protein>
<accession>D7M733</accession>
<dbReference type="Proteomes" id="UP000008694">
    <property type="component" value="Unassembled WGS sequence"/>
</dbReference>
<evidence type="ECO:0000313" key="1">
    <source>
        <dbReference type="EMBL" id="EFH49274.1"/>
    </source>
</evidence>
<dbReference type="EMBL" id="GL348718">
    <property type="protein sequence ID" value="EFH49274.1"/>
    <property type="molecule type" value="Genomic_DNA"/>
</dbReference>
<dbReference type="HOGENOM" id="CLU_3053069_0_0_1"/>
<evidence type="ECO:0000313" key="2">
    <source>
        <dbReference type="Proteomes" id="UP000008694"/>
    </source>
</evidence>
<organism evidence="2">
    <name type="scientific">Arabidopsis lyrata subsp. lyrata</name>
    <name type="common">Lyre-leaved rock-cress</name>
    <dbReference type="NCBI Taxonomy" id="81972"/>
    <lineage>
        <taxon>Eukaryota</taxon>
        <taxon>Viridiplantae</taxon>
        <taxon>Streptophyta</taxon>
        <taxon>Embryophyta</taxon>
        <taxon>Tracheophyta</taxon>
        <taxon>Spermatophyta</taxon>
        <taxon>Magnoliopsida</taxon>
        <taxon>eudicotyledons</taxon>
        <taxon>Gunneridae</taxon>
        <taxon>Pentapetalae</taxon>
        <taxon>rosids</taxon>
        <taxon>malvids</taxon>
        <taxon>Brassicales</taxon>
        <taxon>Brassicaceae</taxon>
        <taxon>Camelineae</taxon>
        <taxon>Arabidopsis</taxon>
    </lineage>
</organism>
<dbReference type="Gramene" id="scaffold_600078.1">
    <property type="protein sequence ID" value="scaffold_600078.1"/>
    <property type="gene ID" value="scaffold_600078.1"/>
</dbReference>
<proteinExistence type="predicted"/>
<reference evidence="2" key="1">
    <citation type="journal article" date="2011" name="Nat. Genet.">
        <title>The Arabidopsis lyrata genome sequence and the basis of rapid genome size change.</title>
        <authorList>
            <person name="Hu T.T."/>
            <person name="Pattyn P."/>
            <person name="Bakker E.G."/>
            <person name="Cao J."/>
            <person name="Cheng J.-F."/>
            <person name="Clark R.M."/>
            <person name="Fahlgren N."/>
            <person name="Fawcett J.A."/>
            <person name="Grimwood J."/>
            <person name="Gundlach H."/>
            <person name="Haberer G."/>
            <person name="Hollister J.D."/>
            <person name="Ossowski S."/>
            <person name="Ottilar R.P."/>
            <person name="Salamov A.A."/>
            <person name="Schneeberger K."/>
            <person name="Spannagl M."/>
            <person name="Wang X."/>
            <person name="Yang L."/>
            <person name="Nasrallah M.E."/>
            <person name="Bergelson J."/>
            <person name="Carrington J.C."/>
            <person name="Gaut B.S."/>
            <person name="Schmutz J."/>
            <person name="Mayer K.F.X."/>
            <person name="Van de Peer Y."/>
            <person name="Grigoriev I.V."/>
            <person name="Nordborg M."/>
            <person name="Weigel D."/>
            <person name="Guo Y.-L."/>
        </authorList>
    </citation>
    <scope>NUCLEOTIDE SEQUENCE [LARGE SCALE GENOMIC DNA]</scope>
    <source>
        <strain evidence="2">cv. MN47</strain>
    </source>
</reference>